<dbReference type="AlphaFoldDB" id="A0A2J6TSQ9"/>
<dbReference type="GO" id="GO:0006355">
    <property type="term" value="P:regulation of DNA-templated transcription"/>
    <property type="evidence" value="ECO:0007669"/>
    <property type="project" value="TreeGrafter"/>
</dbReference>
<feature type="domain" description="NET" evidence="5">
    <location>
        <begin position="505"/>
        <end position="587"/>
    </location>
</feature>
<evidence type="ECO:0000259" key="5">
    <source>
        <dbReference type="PROSITE" id="PS51525"/>
    </source>
</evidence>
<dbReference type="InterPro" id="IPR027353">
    <property type="entry name" value="NET_dom"/>
</dbReference>
<name>A0A2J6TSQ9_9HELO</name>
<evidence type="ECO:0000259" key="4">
    <source>
        <dbReference type="PROSITE" id="PS50014"/>
    </source>
</evidence>
<sequence>MAPEPKIEQTDMEMADAPSLSAPLKVTHEREDDDEIERSAKRTKTEDEEMPDLPRPTQNGDASGAKAEGSQITPFESKEIMKILKNGARTQSGKNFRAPVAILWPGFAESYDAKIPNQIDLASMEKKLKDGLYLTVQAIKDDVQLLYDNALAFNGQGHSIEVAAAEVRSALLSKLDNLPSEPVALPKREKKSKRSTPVPEASPSASVGAGPRVAPARRQSRGAHTAPAPAAAPVAPTFALDPTTSTPLIRRDSTKVEGGRPKREIHPPKNKDLPYTVRPKSKKHATELRFCKELLVEVQKPKHYSITNPFMIPVDPVALNIPNYFTVIKRPMDISTVAKKLDEGNYTTALEFEKDFRLIVWNCLRFNPPGNPVHLMGKQLEELFESQWVKKDEWIAEHSPALASPERTPESEDEESEEEVPEGLSTAASAARVRLIEEQGKLITLMGAKNKEPLLIEMQQKMVEVVQKLVNDEEAALKTKKVKKPKAAPKAVKKAPPPKKAAAPKKGGSQKQRYMGTLEKETISNGLMSLPDDVSGTVLDMIKADQPDVDVGEDGTLELDIDLISTPTLWKIHGLIMQYAPEVEATIKKQMRERESPRAVAKPAPKKKNKPMSKSEQESKIQQLQKTALEFERQSSGSQEPVIPSIFIPADCLIYKD</sequence>
<dbReference type="PROSITE" id="PS00633">
    <property type="entry name" value="BROMODOMAIN_1"/>
    <property type="match status" value="1"/>
</dbReference>
<protein>
    <submittedName>
        <fullName evidence="6">Bromodomain-domain-containing protein</fullName>
    </submittedName>
</protein>
<feature type="domain" description="Bromo" evidence="4">
    <location>
        <begin position="302"/>
        <end position="374"/>
    </location>
</feature>
<evidence type="ECO:0000256" key="3">
    <source>
        <dbReference type="SAM" id="MobiDB-lite"/>
    </source>
</evidence>
<dbReference type="InterPro" id="IPR036427">
    <property type="entry name" value="Bromodomain-like_sf"/>
</dbReference>
<accession>A0A2J6TSQ9</accession>
<evidence type="ECO:0000256" key="2">
    <source>
        <dbReference type="PROSITE-ProRule" id="PRU00035"/>
    </source>
</evidence>
<keyword evidence="1 2" id="KW-0103">Bromodomain</keyword>
<dbReference type="Pfam" id="PF17035">
    <property type="entry name" value="BET"/>
    <property type="match status" value="1"/>
</dbReference>
<dbReference type="PROSITE" id="PS51525">
    <property type="entry name" value="NET"/>
    <property type="match status" value="1"/>
</dbReference>
<dbReference type="CDD" id="cd04369">
    <property type="entry name" value="Bromodomain"/>
    <property type="match status" value="1"/>
</dbReference>
<dbReference type="CDD" id="cd05499">
    <property type="entry name" value="Bromo_BDF1_2_II"/>
    <property type="match status" value="1"/>
</dbReference>
<feature type="compositionally biased region" description="Basic and acidic residues" evidence="3">
    <location>
        <begin position="249"/>
        <end position="272"/>
    </location>
</feature>
<gene>
    <name evidence="6" type="ORF">K444DRAFT_517853</name>
</gene>
<keyword evidence="7" id="KW-1185">Reference proteome</keyword>
<dbReference type="GO" id="GO:0005634">
    <property type="term" value="C:nucleus"/>
    <property type="evidence" value="ECO:0007669"/>
    <property type="project" value="TreeGrafter"/>
</dbReference>
<feature type="region of interest" description="Disordered" evidence="3">
    <location>
        <begin position="399"/>
        <end position="426"/>
    </location>
</feature>
<dbReference type="RefSeq" id="XP_024742960.1">
    <property type="nucleotide sequence ID" value="XM_024873814.1"/>
</dbReference>
<dbReference type="Gene3D" id="1.20.1270.220">
    <property type="match status" value="1"/>
</dbReference>
<evidence type="ECO:0000256" key="1">
    <source>
        <dbReference type="ARBA" id="ARBA00023117"/>
    </source>
</evidence>
<organism evidence="6 7">
    <name type="scientific">Hyaloscypha bicolor E</name>
    <dbReference type="NCBI Taxonomy" id="1095630"/>
    <lineage>
        <taxon>Eukaryota</taxon>
        <taxon>Fungi</taxon>
        <taxon>Dikarya</taxon>
        <taxon>Ascomycota</taxon>
        <taxon>Pezizomycotina</taxon>
        <taxon>Leotiomycetes</taxon>
        <taxon>Helotiales</taxon>
        <taxon>Hyaloscyphaceae</taxon>
        <taxon>Hyaloscypha</taxon>
        <taxon>Hyaloscypha bicolor</taxon>
    </lineage>
</organism>
<dbReference type="PANTHER" id="PTHR22880">
    <property type="entry name" value="FALZ-RELATED BROMODOMAIN-CONTAINING PROTEINS"/>
    <property type="match status" value="1"/>
</dbReference>
<evidence type="ECO:0000313" key="7">
    <source>
        <dbReference type="Proteomes" id="UP000235371"/>
    </source>
</evidence>
<reference evidence="6 7" key="1">
    <citation type="submission" date="2016-04" db="EMBL/GenBank/DDBJ databases">
        <title>A degradative enzymes factory behind the ericoid mycorrhizal symbiosis.</title>
        <authorList>
            <consortium name="DOE Joint Genome Institute"/>
            <person name="Martino E."/>
            <person name="Morin E."/>
            <person name="Grelet G."/>
            <person name="Kuo A."/>
            <person name="Kohler A."/>
            <person name="Daghino S."/>
            <person name="Barry K."/>
            <person name="Choi C."/>
            <person name="Cichocki N."/>
            <person name="Clum A."/>
            <person name="Copeland A."/>
            <person name="Hainaut M."/>
            <person name="Haridas S."/>
            <person name="Labutti K."/>
            <person name="Lindquist E."/>
            <person name="Lipzen A."/>
            <person name="Khouja H.-R."/>
            <person name="Murat C."/>
            <person name="Ohm R."/>
            <person name="Olson A."/>
            <person name="Spatafora J."/>
            <person name="Veneault-Fourrey C."/>
            <person name="Henrissat B."/>
            <person name="Grigoriev I."/>
            <person name="Martin F."/>
            <person name="Perotto S."/>
        </authorList>
    </citation>
    <scope>NUCLEOTIDE SEQUENCE [LARGE SCALE GENOMIC DNA]</scope>
    <source>
        <strain evidence="6 7">E</strain>
    </source>
</reference>
<dbReference type="PRINTS" id="PR00503">
    <property type="entry name" value="BROMODOMAIN"/>
</dbReference>
<dbReference type="PANTHER" id="PTHR22880:SF225">
    <property type="entry name" value="BROMODOMAIN-CONTAINING PROTEIN BET-1-RELATED"/>
    <property type="match status" value="1"/>
</dbReference>
<dbReference type="GeneID" id="36581894"/>
<dbReference type="GO" id="GO:0006338">
    <property type="term" value="P:chromatin remodeling"/>
    <property type="evidence" value="ECO:0007669"/>
    <property type="project" value="TreeGrafter"/>
</dbReference>
<dbReference type="EMBL" id="KZ613745">
    <property type="protein sequence ID" value="PMD66056.1"/>
    <property type="molecule type" value="Genomic_DNA"/>
</dbReference>
<feature type="compositionally biased region" description="Acidic residues" evidence="3">
    <location>
        <begin position="411"/>
        <end position="421"/>
    </location>
</feature>
<dbReference type="OrthoDB" id="784962at2759"/>
<dbReference type="Pfam" id="PF00439">
    <property type="entry name" value="Bromodomain"/>
    <property type="match status" value="2"/>
</dbReference>
<dbReference type="InterPro" id="IPR050935">
    <property type="entry name" value="Bromo_chromatin_reader"/>
</dbReference>
<dbReference type="STRING" id="1095630.A0A2J6TSQ9"/>
<dbReference type="Proteomes" id="UP000235371">
    <property type="component" value="Unassembled WGS sequence"/>
</dbReference>
<feature type="domain" description="Bromo" evidence="4">
    <location>
        <begin position="88"/>
        <end position="161"/>
    </location>
</feature>
<dbReference type="InParanoid" id="A0A2J6TSQ9"/>
<dbReference type="GO" id="GO:0000785">
    <property type="term" value="C:chromatin"/>
    <property type="evidence" value="ECO:0007669"/>
    <property type="project" value="TreeGrafter"/>
</dbReference>
<dbReference type="FunCoup" id="A0A2J6TSQ9">
    <property type="interactions" value="600"/>
</dbReference>
<feature type="region of interest" description="Disordered" evidence="3">
    <location>
        <begin position="480"/>
        <end position="511"/>
    </location>
</feature>
<proteinExistence type="predicted"/>
<dbReference type="SMART" id="SM00297">
    <property type="entry name" value="BROMO"/>
    <property type="match status" value="2"/>
</dbReference>
<dbReference type="InterPro" id="IPR038336">
    <property type="entry name" value="NET_sf"/>
</dbReference>
<feature type="region of interest" description="Disordered" evidence="3">
    <location>
        <begin position="182"/>
        <end position="277"/>
    </location>
</feature>
<dbReference type="Gene3D" id="1.20.920.10">
    <property type="entry name" value="Bromodomain-like"/>
    <property type="match status" value="2"/>
</dbReference>
<dbReference type="InterPro" id="IPR018359">
    <property type="entry name" value="Bromodomain_CS"/>
</dbReference>
<dbReference type="PROSITE" id="PS50014">
    <property type="entry name" value="BROMODOMAIN_2"/>
    <property type="match status" value="2"/>
</dbReference>
<dbReference type="SUPFAM" id="SSF47370">
    <property type="entry name" value="Bromodomain"/>
    <property type="match status" value="2"/>
</dbReference>
<dbReference type="InterPro" id="IPR001487">
    <property type="entry name" value="Bromodomain"/>
</dbReference>
<evidence type="ECO:0000313" key="6">
    <source>
        <dbReference type="EMBL" id="PMD66056.1"/>
    </source>
</evidence>
<feature type="region of interest" description="Disordered" evidence="3">
    <location>
        <begin position="591"/>
        <end position="642"/>
    </location>
</feature>
<feature type="compositionally biased region" description="Low complexity" evidence="3">
    <location>
        <begin position="223"/>
        <end position="239"/>
    </location>
</feature>
<feature type="compositionally biased region" description="Basic residues" evidence="3">
    <location>
        <begin position="480"/>
        <end position="497"/>
    </location>
</feature>
<feature type="region of interest" description="Disordered" evidence="3">
    <location>
        <begin position="1"/>
        <end position="72"/>
    </location>
</feature>